<dbReference type="EnsemblMetazoa" id="AATE005840-RA">
    <property type="protein sequence ID" value="AATE005840-PA.1"/>
    <property type="gene ID" value="AATE005840"/>
</dbReference>
<organism evidence="1">
    <name type="scientific">Anopheles atroparvus</name>
    <name type="common">European mosquito</name>
    <dbReference type="NCBI Taxonomy" id="41427"/>
    <lineage>
        <taxon>Eukaryota</taxon>
        <taxon>Metazoa</taxon>
        <taxon>Ecdysozoa</taxon>
        <taxon>Arthropoda</taxon>
        <taxon>Hexapoda</taxon>
        <taxon>Insecta</taxon>
        <taxon>Pterygota</taxon>
        <taxon>Neoptera</taxon>
        <taxon>Endopterygota</taxon>
        <taxon>Diptera</taxon>
        <taxon>Nematocera</taxon>
        <taxon>Culicoidea</taxon>
        <taxon>Culicidae</taxon>
        <taxon>Anophelinae</taxon>
        <taxon>Anopheles</taxon>
    </lineage>
</organism>
<accession>A0A182IUQ4</accession>
<dbReference type="AlphaFoldDB" id="A0A182IUQ4"/>
<dbReference type="VEuPathDB" id="VectorBase:AATE005840"/>
<protein>
    <submittedName>
        <fullName evidence="1">Uncharacterized protein</fullName>
    </submittedName>
</protein>
<proteinExistence type="predicted"/>
<reference evidence="1" key="1">
    <citation type="submission" date="2022-08" db="UniProtKB">
        <authorList>
            <consortium name="EnsemblMetazoa"/>
        </authorList>
    </citation>
    <scope>IDENTIFICATION</scope>
    <source>
        <strain evidence="1">EBRO</strain>
    </source>
</reference>
<name>A0A182IUQ4_ANOAO</name>
<sequence>MAINRYLPALKSWIELVSCFPVRRRSLSFPPFGSYARMWRSWCFDSLAMAFSISAMPPGSRIAFVETFVCAPAPFQSPCIGLGSRVATIWKKRGQQGVSTNGCTAAVEATYTKLFRHAVQQEAGHPQVVPDLDALARSHLVLPLGRHHLGVGAAQLHARVQTGAVVCVDDVARVHLIRTHAAVVRTLRSWEAVLRPAERTTVHVQQRVLLLDAKPRVLVAGQLAHLQARLALVRLGRPTIVTVRLAQHQDVVAASERIAVDRDRVQVHVRVGALRLGEGVRDSSLLPLGDWGMKSSVRSLQRTFSPVPSIQMYVACILPSGIGNDMSAVMHIRCSKYAAAGRSTMRPRAFGALHLTPFAILVVGPD</sequence>
<evidence type="ECO:0000313" key="1">
    <source>
        <dbReference type="EnsemblMetazoa" id="AATE005840-PA.1"/>
    </source>
</evidence>